<dbReference type="EMBL" id="JAAIIJ010000021">
    <property type="protein sequence ID" value="NMN02420.1"/>
    <property type="molecule type" value="Genomic_DNA"/>
</dbReference>
<comment type="caution">
    <text evidence="2">The sequence shown here is derived from an EMBL/GenBank/DDBJ whole genome shotgun (WGS) entry which is preliminary data.</text>
</comment>
<dbReference type="InterPro" id="IPR036388">
    <property type="entry name" value="WH-like_DNA-bd_sf"/>
</dbReference>
<dbReference type="RefSeq" id="WP_172145828.1">
    <property type="nucleotide sequence ID" value="NZ_JAAIIJ010000021.1"/>
</dbReference>
<dbReference type="PRINTS" id="PR00598">
    <property type="entry name" value="HTHMARR"/>
</dbReference>
<feature type="domain" description="HTH marR-type" evidence="1">
    <location>
        <begin position="1"/>
        <end position="134"/>
    </location>
</feature>
<dbReference type="SUPFAM" id="SSF46785">
    <property type="entry name" value="Winged helix' DNA-binding domain"/>
    <property type="match status" value="1"/>
</dbReference>
<gene>
    <name evidence="2" type="ORF">G1C94_1042</name>
</gene>
<reference evidence="2 3" key="1">
    <citation type="submission" date="2020-02" db="EMBL/GenBank/DDBJ databases">
        <title>Characterization of phylogenetic diversity of novel bifidobacterial species isolated in Czech ZOOs.</title>
        <authorList>
            <person name="Lugli G.A."/>
            <person name="Vera N.B."/>
            <person name="Ventura M."/>
        </authorList>
    </citation>
    <scope>NUCLEOTIDE SEQUENCE [LARGE SCALE GENOMIC DNA]</scope>
    <source>
        <strain evidence="2 3">DSM 109963</strain>
    </source>
</reference>
<evidence type="ECO:0000313" key="3">
    <source>
        <dbReference type="Proteomes" id="UP000553756"/>
    </source>
</evidence>
<protein>
    <submittedName>
        <fullName evidence="2">MarR family transcriptional regulator</fullName>
    </submittedName>
</protein>
<dbReference type="Proteomes" id="UP000553756">
    <property type="component" value="Unassembled WGS sequence"/>
</dbReference>
<dbReference type="SMART" id="SM00347">
    <property type="entry name" value="HTH_MARR"/>
    <property type="match status" value="1"/>
</dbReference>
<dbReference type="PANTHER" id="PTHR33164:SF43">
    <property type="entry name" value="HTH-TYPE TRANSCRIPTIONAL REPRESSOR YETL"/>
    <property type="match status" value="1"/>
</dbReference>
<proteinExistence type="predicted"/>
<keyword evidence="3" id="KW-1185">Reference proteome</keyword>
<name>A0ABX1SX69_9BIFI</name>
<dbReference type="InterPro" id="IPR039422">
    <property type="entry name" value="MarR/SlyA-like"/>
</dbReference>
<dbReference type="InterPro" id="IPR000835">
    <property type="entry name" value="HTH_MarR-typ"/>
</dbReference>
<dbReference type="PROSITE" id="PS50995">
    <property type="entry name" value="HTH_MARR_2"/>
    <property type="match status" value="1"/>
</dbReference>
<dbReference type="InterPro" id="IPR036390">
    <property type="entry name" value="WH_DNA-bd_sf"/>
</dbReference>
<dbReference type="Gene3D" id="1.10.10.10">
    <property type="entry name" value="Winged helix-like DNA-binding domain superfamily/Winged helix DNA-binding domain"/>
    <property type="match status" value="1"/>
</dbReference>
<dbReference type="PANTHER" id="PTHR33164">
    <property type="entry name" value="TRANSCRIPTIONAL REGULATOR, MARR FAMILY"/>
    <property type="match status" value="1"/>
</dbReference>
<evidence type="ECO:0000259" key="1">
    <source>
        <dbReference type="PROSITE" id="PS50995"/>
    </source>
</evidence>
<evidence type="ECO:0000313" key="2">
    <source>
        <dbReference type="EMBL" id="NMN02420.1"/>
    </source>
</evidence>
<dbReference type="Pfam" id="PF01047">
    <property type="entry name" value="MarR"/>
    <property type="match status" value="1"/>
</dbReference>
<accession>A0ABX1SX69</accession>
<organism evidence="2 3">
    <name type="scientific">Bifidobacterium panos</name>
    <dbReference type="NCBI Taxonomy" id="2675321"/>
    <lineage>
        <taxon>Bacteria</taxon>
        <taxon>Bacillati</taxon>
        <taxon>Actinomycetota</taxon>
        <taxon>Actinomycetes</taxon>
        <taxon>Bifidobacteriales</taxon>
        <taxon>Bifidobacteriaceae</taxon>
        <taxon>Bifidobacterium</taxon>
    </lineage>
</organism>
<sequence>MGFEREMFDELMSNIWDKRSRMQQEISRGTKGEPFVVQELSRKGPQTPSQLAQAMKATTGRISTLLSVLEKKGQIVREADPADRRIVHVSLTQAGERRARKQRDEMREAVCWIFSQMGERRTREFVDLSIEFTTYMSLCMPGKPRPTPEEVRAAFAQDEV</sequence>